<dbReference type="EMBL" id="CP017480">
    <property type="protein sequence ID" value="APG05233.1"/>
    <property type="molecule type" value="Genomic_DNA"/>
</dbReference>
<dbReference type="RefSeq" id="WP_052767074.1">
    <property type="nucleotide sequence ID" value="NZ_CP017480.1"/>
</dbReference>
<reference evidence="6" key="1">
    <citation type="submission" date="2016-09" db="EMBL/GenBank/DDBJ databases">
        <authorList>
            <person name="Lysoe E."/>
        </authorList>
    </citation>
    <scope>NUCLEOTIDE SEQUENCE [LARGE SCALE GENOMIC DNA]</scope>
    <source>
        <strain evidence="6">LJ96T</strain>
    </source>
</reference>
<dbReference type="InterPro" id="IPR019734">
    <property type="entry name" value="TPR_rpt"/>
</dbReference>
<dbReference type="Gene3D" id="1.25.40.10">
    <property type="entry name" value="Tetratricopeptide repeat domain"/>
    <property type="match status" value="1"/>
</dbReference>
<evidence type="ECO:0000313" key="6">
    <source>
        <dbReference type="Proteomes" id="UP000182987"/>
    </source>
</evidence>
<evidence type="ECO:0000256" key="3">
    <source>
        <dbReference type="PROSITE-ProRule" id="PRU00339"/>
    </source>
</evidence>
<dbReference type="PROSITE" id="PS51257">
    <property type="entry name" value="PROKAR_LIPOPROTEIN"/>
    <property type="match status" value="1"/>
</dbReference>
<dbReference type="InterPro" id="IPR011990">
    <property type="entry name" value="TPR-like_helical_dom_sf"/>
</dbReference>
<keyword evidence="6" id="KW-1185">Reference proteome</keyword>
<evidence type="ECO:0000256" key="4">
    <source>
        <dbReference type="SAM" id="MobiDB-lite"/>
    </source>
</evidence>
<dbReference type="SMART" id="SM00028">
    <property type="entry name" value="TPR"/>
    <property type="match status" value="1"/>
</dbReference>
<evidence type="ECO:0000256" key="2">
    <source>
        <dbReference type="ARBA" id="ARBA00022803"/>
    </source>
</evidence>
<evidence type="ECO:0000313" key="5">
    <source>
        <dbReference type="EMBL" id="APG05233.1"/>
    </source>
</evidence>
<dbReference type="SUPFAM" id="SSF48452">
    <property type="entry name" value="TPR-like"/>
    <property type="match status" value="1"/>
</dbReference>
<gene>
    <name evidence="5" type="ORF">BJI69_15890</name>
</gene>
<dbReference type="PROSITE" id="PS50293">
    <property type="entry name" value="TPR_REGION"/>
    <property type="match status" value="1"/>
</dbReference>
<dbReference type="STRING" id="1440763.BJI69_15890"/>
<protein>
    <submittedName>
        <fullName evidence="5">Uncharacterized protein</fullName>
    </submittedName>
</protein>
<keyword evidence="2 3" id="KW-0802">TPR repeat</keyword>
<name>A0A1L3EW13_9GAMM</name>
<sequence>MTLRGFSRLPLIATMAVLAGCAGHRTLHAPDRAADAARDEQAANQAYASGNIPQAASLYESVVAAAPEDPDAWFRLGNARFRLQKLDEAGQAYERAIKLRPDYAQALYNLGVVRLKQAQAALVASARASEPGDGLRGDSGRIVQRLARVGDDVGARNKGNGGAPPFIVEPTDER</sequence>
<organism evidence="5 6">
    <name type="scientific">Luteibacter rhizovicinus DSM 16549</name>
    <dbReference type="NCBI Taxonomy" id="1440763"/>
    <lineage>
        <taxon>Bacteria</taxon>
        <taxon>Pseudomonadati</taxon>
        <taxon>Pseudomonadota</taxon>
        <taxon>Gammaproteobacteria</taxon>
        <taxon>Lysobacterales</taxon>
        <taxon>Rhodanobacteraceae</taxon>
        <taxon>Luteibacter</taxon>
    </lineage>
</organism>
<dbReference type="Pfam" id="PF13432">
    <property type="entry name" value="TPR_16"/>
    <property type="match status" value="1"/>
</dbReference>
<dbReference type="PANTHER" id="PTHR44858:SF1">
    <property type="entry name" value="UDP-N-ACETYLGLUCOSAMINE--PEPTIDE N-ACETYLGLUCOSAMINYLTRANSFERASE SPINDLY-RELATED"/>
    <property type="match status" value="1"/>
</dbReference>
<evidence type="ECO:0000256" key="1">
    <source>
        <dbReference type="ARBA" id="ARBA00022737"/>
    </source>
</evidence>
<accession>A0A1L3EW13</accession>
<dbReference type="OrthoDB" id="9807628at2"/>
<feature type="region of interest" description="Disordered" evidence="4">
    <location>
        <begin position="153"/>
        <end position="174"/>
    </location>
</feature>
<dbReference type="PANTHER" id="PTHR44858">
    <property type="entry name" value="TETRATRICOPEPTIDE REPEAT PROTEIN 6"/>
    <property type="match status" value="1"/>
</dbReference>
<dbReference type="KEGG" id="lrz:BJI69_15890"/>
<dbReference type="AlphaFoldDB" id="A0A1L3EW13"/>
<dbReference type="PROSITE" id="PS50005">
    <property type="entry name" value="TPR"/>
    <property type="match status" value="1"/>
</dbReference>
<proteinExistence type="predicted"/>
<feature type="repeat" description="TPR" evidence="3">
    <location>
        <begin position="70"/>
        <end position="103"/>
    </location>
</feature>
<dbReference type="Proteomes" id="UP000182987">
    <property type="component" value="Chromosome"/>
</dbReference>
<keyword evidence="1" id="KW-0677">Repeat</keyword>
<dbReference type="InterPro" id="IPR050498">
    <property type="entry name" value="Ycf3"/>
</dbReference>